<protein>
    <recommendedName>
        <fullName evidence="4">Secreted protein</fullName>
    </recommendedName>
</protein>
<evidence type="ECO:0000313" key="2">
    <source>
        <dbReference type="EMBL" id="MBP2234904.1"/>
    </source>
</evidence>
<evidence type="ECO:0008006" key="4">
    <source>
        <dbReference type="Google" id="ProtNLM"/>
    </source>
</evidence>
<dbReference type="PROSITE" id="PS51257">
    <property type="entry name" value="PROKAR_LIPOPROTEIN"/>
    <property type="match status" value="1"/>
</dbReference>
<organism evidence="2 3">
    <name type="scientific">Sinorhizobium kostiense</name>
    <dbReference type="NCBI Taxonomy" id="76747"/>
    <lineage>
        <taxon>Bacteria</taxon>
        <taxon>Pseudomonadati</taxon>
        <taxon>Pseudomonadota</taxon>
        <taxon>Alphaproteobacteria</taxon>
        <taxon>Hyphomicrobiales</taxon>
        <taxon>Rhizobiaceae</taxon>
        <taxon>Sinorhizobium/Ensifer group</taxon>
        <taxon>Sinorhizobium</taxon>
    </lineage>
</organism>
<evidence type="ECO:0000313" key="3">
    <source>
        <dbReference type="Proteomes" id="UP000730739"/>
    </source>
</evidence>
<name>A0ABS4QWP2_9HYPH</name>
<keyword evidence="3" id="KW-1185">Reference proteome</keyword>
<keyword evidence="1" id="KW-0732">Signal</keyword>
<reference evidence="2 3" key="1">
    <citation type="submission" date="2021-03" db="EMBL/GenBank/DDBJ databases">
        <title>Genomic Encyclopedia of Type Strains, Phase IV (KMG-IV): sequencing the most valuable type-strain genomes for metagenomic binning, comparative biology and taxonomic classification.</title>
        <authorList>
            <person name="Goeker M."/>
        </authorList>
    </citation>
    <scope>NUCLEOTIDE SEQUENCE [LARGE SCALE GENOMIC DNA]</scope>
    <source>
        <strain evidence="2 3">DSM 13372</strain>
    </source>
</reference>
<accession>A0ABS4QWP2</accession>
<proteinExistence type="predicted"/>
<evidence type="ECO:0000256" key="1">
    <source>
        <dbReference type="SAM" id="SignalP"/>
    </source>
</evidence>
<comment type="caution">
    <text evidence="2">The sequence shown here is derived from an EMBL/GenBank/DDBJ whole genome shotgun (WGS) entry which is preliminary data.</text>
</comment>
<feature type="signal peptide" evidence="1">
    <location>
        <begin position="1"/>
        <end position="20"/>
    </location>
</feature>
<dbReference type="Proteomes" id="UP000730739">
    <property type="component" value="Unassembled WGS sequence"/>
</dbReference>
<dbReference type="EMBL" id="JAGILA010000002">
    <property type="protein sequence ID" value="MBP2234904.1"/>
    <property type="molecule type" value="Genomic_DNA"/>
</dbReference>
<feature type="chain" id="PRO_5046464634" description="Secreted protein" evidence="1">
    <location>
        <begin position="21"/>
        <end position="70"/>
    </location>
</feature>
<dbReference type="RefSeq" id="WP_209601173.1">
    <property type="nucleotide sequence ID" value="NZ_JAGILA010000002.1"/>
</dbReference>
<sequence length="70" mass="7323">MKSILVLAAAFALSTTAASAACLGHDKTASTDAVDKEITTASVAKAEQSTPSEDLLLQQKLQQEKSETEE</sequence>
<gene>
    <name evidence="2" type="ORF">J2Z31_001396</name>
</gene>